<dbReference type="InterPro" id="IPR016187">
    <property type="entry name" value="CTDL_fold"/>
</dbReference>
<dbReference type="PROSITE" id="PS50041">
    <property type="entry name" value="C_TYPE_LECTIN_2"/>
    <property type="match status" value="2"/>
</dbReference>
<dbReference type="KEGG" id="cgob:115021652"/>
<dbReference type="Gene3D" id="3.10.100.10">
    <property type="entry name" value="Mannose-Binding Protein A, subunit A"/>
    <property type="match status" value="2"/>
</dbReference>
<dbReference type="PANTHER" id="PTHR45784:SF3">
    <property type="entry name" value="C-TYPE LECTIN DOMAIN FAMILY 4 MEMBER K-LIKE-RELATED"/>
    <property type="match status" value="1"/>
</dbReference>
<accession>A0A6J2RFF7</accession>
<dbReference type="PANTHER" id="PTHR45784">
    <property type="entry name" value="C-TYPE LECTIN DOMAIN FAMILY 20 MEMBER A-RELATED"/>
    <property type="match status" value="1"/>
</dbReference>
<dbReference type="RefSeq" id="XP_029308075.1">
    <property type="nucleotide sequence ID" value="XM_029452215.1"/>
</dbReference>
<feature type="domain" description="C-type lectin" evidence="1">
    <location>
        <begin position="32"/>
        <end position="137"/>
    </location>
</feature>
<evidence type="ECO:0000313" key="2">
    <source>
        <dbReference type="Proteomes" id="UP000504630"/>
    </source>
</evidence>
<reference evidence="3" key="1">
    <citation type="submission" date="2025-08" db="UniProtKB">
        <authorList>
            <consortium name="RefSeq"/>
        </authorList>
    </citation>
    <scope>IDENTIFICATION</scope>
</reference>
<dbReference type="OrthoDB" id="441660at2759"/>
<evidence type="ECO:0000259" key="1">
    <source>
        <dbReference type="PROSITE" id="PS50041"/>
    </source>
</evidence>
<dbReference type="SUPFAM" id="SSF56436">
    <property type="entry name" value="C-type lectin-like"/>
    <property type="match status" value="2"/>
</dbReference>
<dbReference type="SMART" id="SM00034">
    <property type="entry name" value="CLECT"/>
    <property type="match status" value="2"/>
</dbReference>
<dbReference type="InParanoid" id="A0A6J2RFF7"/>
<name>A0A6J2RFF7_COTGO</name>
<dbReference type="InterPro" id="IPR016186">
    <property type="entry name" value="C-type_lectin-like/link_sf"/>
</dbReference>
<organism evidence="2 3">
    <name type="scientific">Cottoperca gobio</name>
    <name type="common">Frogmouth</name>
    <name type="synonym">Aphritis gobio</name>
    <dbReference type="NCBI Taxonomy" id="56716"/>
    <lineage>
        <taxon>Eukaryota</taxon>
        <taxon>Metazoa</taxon>
        <taxon>Chordata</taxon>
        <taxon>Craniata</taxon>
        <taxon>Vertebrata</taxon>
        <taxon>Euteleostomi</taxon>
        <taxon>Actinopterygii</taxon>
        <taxon>Neopterygii</taxon>
        <taxon>Teleostei</taxon>
        <taxon>Neoteleostei</taxon>
        <taxon>Acanthomorphata</taxon>
        <taxon>Eupercaria</taxon>
        <taxon>Perciformes</taxon>
        <taxon>Notothenioidei</taxon>
        <taxon>Bovichtidae</taxon>
        <taxon>Cottoperca</taxon>
    </lineage>
</organism>
<gene>
    <name evidence="3" type="primary">LOC115021652</name>
</gene>
<feature type="domain" description="C-type lectin" evidence="1">
    <location>
        <begin position="142"/>
        <end position="252"/>
    </location>
</feature>
<dbReference type="Pfam" id="PF00059">
    <property type="entry name" value="Lectin_C"/>
    <property type="match status" value="2"/>
</dbReference>
<sequence>MLHDVHNEKKCLHPFSPAGLCSLSSCLLQPPFLFLKTKKTWYEAQKFCREKCLDLATIDDMAEMETLLESVRDQYDDAAWIGLWKGTRKTWHWSLVDKHHEGGEIKYPISGTNNCGSYKQKKLLSDHCADRKYSICFDGSKRGRDRYVLITEAKIWTVARDFCRTHHTDLASVRNDTEYQMIQEVAGARQVWVGLFKDIWRWSDQTNSSFRYWKASQIIYSEPNGKCGVLLEKESGRWGERPCAQTLPFICTCELMFIISMLNITQQIPTRGSSSVKYFKVRISSQDSVRMTPEEQEDILKQIKQRLRERGVEVFTLQWTTLPVLQTTRNN</sequence>
<protein>
    <submittedName>
        <fullName evidence="3">Secretory phospholipase A2 receptor-like isoform X1</fullName>
    </submittedName>
</protein>
<dbReference type="Proteomes" id="UP000504630">
    <property type="component" value="Chromosome 16"/>
</dbReference>
<evidence type="ECO:0000313" key="3">
    <source>
        <dbReference type="RefSeq" id="XP_029308075.1"/>
    </source>
</evidence>
<dbReference type="InterPro" id="IPR001304">
    <property type="entry name" value="C-type_lectin-like"/>
</dbReference>
<keyword evidence="2" id="KW-1185">Reference proteome</keyword>
<dbReference type="AlphaFoldDB" id="A0A6J2RFF7"/>
<proteinExistence type="predicted"/>
<dbReference type="GeneID" id="115021652"/>